<keyword evidence="2" id="KW-0732">Signal</keyword>
<dbReference type="InterPro" id="IPR036378">
    <property type="entry name" value="FAS1_dom_sf"/>
</dbReference>
<feature type="domain" description="FAS1" evidence="3">
    <location>
        <begin position="395"/>
        <end position="527"/>
    </location>
</feature>
<evidence type="ECO:0000313" key="5">
    <source>
        <dbReference type="Proteomes" id="UP001431783"/>
    </source>
</evidence>
<protein>
    <recommendedName>
        <fullName evidence="3">FAS1 domain-containing protein</fullName>
    </recommendedName>
</protein>
<reference evidence="4 5" key="1">
    <citation type="submission" date="2023-03" db="EMBL/GenBank/DDBJ databases">
        <title>Genome insight into feeding habits of ladybird beetles.</title>
        <authorList>
            <person name="Li H.-S."/>
            <person name="Huang Y.-H."/>
            <person name="Pang H."/>
        </authorList>
    </citation>
    <scope>NUCLEOTIDE SEQUENCE [LARGE SCALE GENOMIC DNA]</scope>
    <source>
        <strain evidence="4">SYSU_2023b</strain>
        <tissue evidence="4">Whole body</tissue>
    </source>
</reference>
<dbReference type="Proteomes" id="UP001431783">
    <property type="component" value="Unassembled WGS sequence"/>
</dbReference>
<comment type="caution">
    <text evidence="4">The sequence shown here is derived from an EMBL/GenBank/DDBJ whole genome shotgun (WGS) entry which is preliminary data.</text>
</comment>
<name>A0AAW1TJC7_9CUCU</name>
<feature type="compositionally biased region" description="Basic and acidic residues" evidence="1">
    <location>
        <begin position="43"/>
        <end position="75"/>
    </location>
</feature>
<evidence type="ECO:0000259" key="3">
    <source>
        <dbReference type="PROSITE" id="PS50213"/>
    </source>
</evidence>
<dbReference type="GO" id="GO:0005615">
    <property type="term" value="C:extracellular space"/>
    <property type="evidence" value="ECO:0007669"/>
    <property type="project" value="TreeGrafter"/>
</dbReference>
<feature type="region of interest" description="Disordered" evidence="1">
    <location>
        <begin position="43"/>
        <end position="84"/>
    </location>
</feature>
<dbReference type="SUPFAM" id="SSF82153">
    <property type="entry name" value="FAS1 domain"/>
    <property type="match status" value="4"/>
</dbReference>
<feature type="domain" description="FAS1" evidence="3">
    <location>
        <begin position="245"/>
        <end position="391"/>
    </location>
</feature>
<organism evidence="4 5">
    <name type="scientific">Henosepilachna vigintioctopunctata</name>
    <dbReference type="NCBI Taxonomy" id="420089"/>
    <lineage>
        <taxon>Eukaryota</taxon>
        <taxon>Metazoa</taxon>
        <taxon>Ecdysozoa</taxon>
        <taxon>Arthropoda</taxon>
        <taxon>Hexapoda</taxon>
        <taxon>Insecta</taxon>
        <taxon>Pterygota</taxon>
        <taxon>Neoptera</taxon>
        <taxon>Endopterygota</taxon>
        <taxon>Coleoptera</taxon>
        <taxon>Polyphaga</taxon>
        <taxon>Cucujiformia</taxon>
        <taxon>Coccinelloidea</taxon>
        <taxon>Coccinellidae</taxon>
        <taxon>Epilachninae</taxon>
        <taxon>Epilachnini</taxon>
        <taxon>Henosepilachna</taxon>
    </lineage>
</organism>
<gene>
    <name evidence="4" type="ORF">WA026_003339</name>
</gene>
<dbReference type="Gene3D" id="2.30.180.10">
    <property type="entry name" value="FAS1 domain"/>
    <property type="match status" value="4"/>
</dbReference>
<evidence type="ECO:0000256" key="2">
    <source>
        <dbReference type="SAM" id="SignalP"/>
    </source>
</evidence>
<feature type="chain" id="PRO_5043452611" description="FAS1 domain-containing protein" evidence="2">
    <location>
        <begin position="19"/>
        <end position="830"/>
    </location>
</feature>
<dbReference type="InterPro" id="IPR000782">
    <property type="entry name" value="FAS1_domain"/>
</dbReference>
<dbReference type="GO" id="GO:0030198">
    <property type="term" value="P:extracellular matrix organization"/>
    <property type="evidence" value="ECO:0007669"/>
    <property type="project" value="TreeGrafter"/>
</dbReference>
<dbReference type="SMART" id="SM00554">
    <property type="entry name" value="FAS1"/>
    <property type="match status" value="4"/>
</dbReference>
<feature type="domain" description="FAS1" evidence="3">
    <location>
        <begin position="531"/>
        <end position="672"/>
    </location>
</feature>
<proteinExistence type="predicted"/>
<evidence type="ECO:0000313" key="4">
    <source>
        <dbReference type="EMBL" id="KAK9869588.1"/>
    </source>
</evidence>
<feature type="region of interest" description="Disordered" evidence="1">
    <location>
        <begin position="162"/>
        <end position="183"/>
    </location>
</feature>
<dbReference type="PANTHER" id="PTHR10900">
    <property type="entry name" value="PERIOSTIN-RELATED"/>
    <property type="match status" value="1"/>
</dbReference>
<dbReference type="Pfam" id="PF02469">
    <property type="entry name" value="Fasciclin"/>
    <property type="match status" value="4"/>
</dbReference>
<dbReference type="FunFam" id="2.30.180.10:FF:000032">
    <property type="entry name" value="Fasciclin domain-containing protein, putative"/>
    <property type="match status" value="1"/>
</dbReference>
<evidence type="ECO:0000256" key="1">
    <source>
        <dbReference type="SAM" id="MobiDB-lite"/>
    </source>
</evidence>
<dbReference type="GO" id="GO:0050839">
    <property type="term" value="F:cell adhesion molecule binding"/>
    <property type="evidence" value="ECO:0007669"/>
    <property type="project" value="TreeGrafter"/>
</dbReference>
<feature type="compositionally biased region" description="Basic and acidic residues" evidence="1">
    <location>
        <begin position="172"/>
        <end position="181"/>
    </location>
</feature>
<sequence length="830" mass="92994">MLFQAFLLGCLVAYSVQAEGLFGSLEDSWKDLLATESRIEGRDVEAVTERDREPLSPDYKEPNSAKEKPAVHHNPENPTYDSSLMPDGVIDVSANGFPSLFGDPFFSRRNEKPEEGPLNFGLDEFGFPSLNNHRVGGLFSGIFSTGEDRPWWKRSNICIEREETTDDEDQEEGRSMGKNDTETEEVPNFFSTSISLSNCEETPTKYECVTKINNHGVSKTFTVRYKCCYGYTRSDSSSGCDKQVELKPLLETLTSLNANQFKKMIEDNGLSDRFVNENLTVFAPNDQAVNDYNEMMNQLNDLAFNSQQKKNLKNEMPADELVKNHVTKGFVDILELLNEEVIYNENQNSSIRINKYPTQNYDRLITANCKRVAKVNNLASNGIVHLMDGVITPAKDTVQDIIRNDGRLSSLSQVLDSTELYKKFKNDGHYTVFAPTNEAFDKLDPTTKQKILKGESCARSILTHHITAHTVCSVAIIGNSTTHNVDGENLNLERTSDDQLTFENKAKIIETDIMGTNGVIHLIDTIIIPETALFISDALKKEKVTKFQELIQKAGLVDEINDLKNATVFAPSDEAFEKEKSKKLLEEIGDNVEKIKELVRYHMVQGKVQSCDMNNNANLKSLDNEKPLRINLYSTLPIFSNIVNKATVNCAKITGFDEKTCGSIIHEVNKILVPPTETILGVLKSDPKYSKIQKIIAGTEIEEILSQDNRTITFLAPTDETLAALDEQQLKILEDKEKSVEVLKTHILTEILCCAGVGPHNWGFNSLVSTFSHRRLHVGRSGNHQIRIGRGVVTSCDNLATNGVVHSINKVFFPNEELPENVGGFFLFDF</sequence>
<dbReference type="GO" id="GO:0007155">
    <property type="term" value="P:cell adhesion"/>
    <property type="evidence" value="ECO:0007669"/>
    <property type="project" value="TreeGrafter"/>
</dbReference>
<feature type="domain" description="FAS1" evidence="3">
    <location>
        <begin position="676"/>
        <end position="812"/>
    </location>
</feature>
<dbReference type="InterPro" id="IPR050904">
    <property type="entry name" value="Adhesion/Biosynth-related"/>
</dbReference>
<dbReference type="EMBL" id="JARQZJ010000001">
    <property type="protein sequence ID" value="KAK9869588.1"/>
    <property type="molecule type" value="Genomic_DNA"/>
</dbReference>
<feature type="signal peptide" evidence="2">
    <location>
        <begin position="1"/>
        <end position="18"/>
    </location>
</feature>
<keyword evidence="5" id="KW-1185">Reference proteome</keyword>
<dbReference type="PANTHER" id="PTHR10900:SF77">
    <property type="entry name" value="FI19380P1"/>
    <property type="match status" value="1"/>
</dbReference>
<dbReference type="GO" id="GO:0031012">
    <property type="term" value="C:extracellular matrix"/>
    <property type="evidence" value="ECO:0007669"/>
    <property type="project" value="TreeGrafter"/>
</dbReference>
<accession>A0AAW1TJC7</accession>
<dbReference type="PROSITE" id="PS50213">
    <property type="entry name" value="FAS1"/>
    <property type="match status" value="4"/>
</dbReference>
<dbReference type="AlphaFoldDB" id="A0AAW1TJC7"/>